<dbReference type="AlphaFoldDB" id="A0A7W0DVP2"/>
<dbReference type="InterPro" id="IPR008979">
    <property type="entry name" value="Galactose-bd-like_sf"/>
</dbReference>
<organism evidence="4 5">
    <name type="scientific">Streptomyces himalayensis subsp. himalayensis</name>
    <dbReference type="NCBI Taxonomy" id="2756131"/>
    <lineage>
        <taxon>Bacteria</taxon>
        <taxon>Bacillati</taxon>
        <taxon>Actinomycetota</taxon>
        <taxon>Actinomycetes</taxon>
        <taxon>Kitasatosporales</taxon>
        <taxon>Streptomycetaceae</taxon>
        <taxon>Streptomyces</taxon>
        <taxon>Streptomyces himalayensis</taxon>
    </lineage>
</organism>
<dbReference type="SUPFAM" id="SSF49785">
    <property type="entry name" value="Galactose-binding domain-like"/>
    <property type="match status" value="2"/>
</dbReference>
<feature type="compositionally biased region" description="Polar residues" evidence="2">
    <location>
        <begin position="46"/>
        <end position="58"/>
    </location>
</feature>
<feature type="non-terminal residue" evidence="4">
    <location>
        <position position="370"/>
    </location>
</feature>
<feature type="domain" description="CBM-cenC" evidence="3">
    <location>
        <begin position="92"/>
        <end position="212"/>
    </location>
</feature>
<feature type="domain" description="CBM-cenC" evidence="3">
    <location>
        <begin position="233"/>
        <end position="348"/>
    </location>
</feature>
<gene>
    <name evidence="4" type="ORF">H1D24_38990</name>
</gene>
<sequence>MARIIAEVAFGYTITSASPVWTDITQYVDLAAGVRISRGASDESSEAQTGTAGLTLDNSDGRFTPARTASPYYPNVRKNVPIRIRTVSADRNLVTNPSFGSLTDWTKTASPTIALDATHVMHGSQALRVTWGAPAGQSVYTDVYGLDIGKRYTASAYVWVPTGAPAMECHIEGMGLGTASTLNDNWQRIAFNFTATSTQHRLVLEIVGTPTSGTQCWVDAVALWEGTSAVAPNLLANGTFEAGVSGWTSSGTPVVTQSSTRAQQGTYSMLVTWGGVDNQTVTSAAMTGLVIGTTYTFYAYVWVPTGHTTVRLTQVGGAIGEDSTLFAQWQRLSVTFTATSTSHQVRIRPSTIPTSGHQVWMDAAQVEEVG</sequence>
<evidence type="ECO:0000256" key="1">
    <source>
        <dbReference type="ARBA" id="ARBA00022801"/>
    </source>
</evidence>
<feature type="region of interest" description="Disordered" evidence="2">
    <location>
        <begin position="39"/>
        <end position="63"/>
    </location>
</feature>
<dbReference type="Proteomes" id="UP000545761">
    <property type="component" value="Unassembled WGS sequence"/>
</dbReference>
<accession>A0A7W0DVP2</accession>
<evidence type="ECO:0000313" key="5">
    <source>
        <dbReference type="Proteomes" id="UP000545761"/>
    </source>
</evidence>
<dbReference type="Gene3D" id="2.60.120.260">
    <property type="entry name" value="Galactose-binding domain-like"/>
    <property type="match status" value="2"/>
</dbReference>
<protein>
    <submittedName>
        <fullName evidence="4">Carbohydrate binding domain-containing protein</fullName>
    </submittedName>
</protein>
<reference evidence="4 5" key="1">
    <citation type="submission" date="2020-07" db="EMBL/GenBank/DDBJ databases">
        <title>Streptomyces isolated from Indian soil.</title>
        <authorList>
            <person name="Mandal S."/>
            <person name="Maiti P.K."/>
        </authorList>
    </citation>
    <scope>NUCLEOTIDE SEQUENCE [LARGE SCALE GENOMIC DNA]</scope>
    <source>
        <strain evidence="4 5">PSKA28</strain>
    </source>
</reference>
<comment type="caution">
    <text evidence="4">The sequence shown here is derived from an EMBL/GenBank/DDBJ whole genome shotgun (WGS) entry which is preliminary data.</text>
</comment>
<dbReference type="RefSeq" id="WP_181662498.1">
    <property type="nucleotide sequence ID" value="NZ_JACEHE010000050.1"/>
</dbReference>
<proteinExistence type="predicted"/>
<dbReference type="InterPro" id="IPR003305">
    <property type="entry name" value="CenC_carb-bd"/>
</dbReference>
<name>A0A7W0DVP2_9ACTN</name>
<dbReference type="GO" id="GO:0016798">
    <property type="term" value="F:hydrolase activity, acting on glycosyl bonds"/>
    <property type="evidence" value="ECO:0007669"/>
    <property type="project" value="InterPro"/>
</dbReference>
<evidence type="ECO:0000256" key="2">
    <source>
        <dbReference type="SAM" id="MobiDB-lite"/>
    </source>
</evidence>
<evidence type="ECO:0000313" key="4">
    <source>
        <dbReference type="EMBL" id="MBA2951583.1"/>
    </source>
</evidence>
<dbReference type="Pfam" id="PF02018">
    <property type="entry name" value="CBM_4_9"/>
    <property type="match status" value="2"/>
</dbReference>
<dbReference type="EMBL" id="JACEHE010000050">
    <property type="protein sequence ID" value="MBA2951583.1"/>
    <property type="molecule type" value="Genomic_DNA"/>
</dbReference>
<keyword evidence="1" id="KW-0378">Hydrolase</keyword>
<evidence type="ECO:0000259" key="3">
    <source>
        <dbReference type="Pfam" id="PF02018"/>
    </source>
</evidence>